<dbReference type="EMBL" id="OZ023712">
    <property type="protein sequence ID" value="CAK9860115.1"/>
    <property type="molecule type" value="Genomic_DNA"/>
</dbReference>
<accession>A0ABP1AC89</accession>
<dbReference type="Proteomes" id="UP001497522">
    <property type="component" value="Chromosome 11"/>
</dbReference>
<name>A0ABP1AC89_9BRYO</name>
<organism evidence="1 2">
    <name type="scientific">Sphagnum jensenii</name>
    <dbReference type="NCBI Taxonomy" id="128206"/>
    <lineage>
        <taxon>Eukaryota</taxon>
        <taxon>Viridiplantae</taxon>
        <taxon>Streptophyta</taxon>
        <taxon>Embryophyta</taxon>
        <taxon>Bryophyta</taxon>
        <taxon>Sphagnophytina</taxon>
        <taxon>Sphagnopsida</taxon>
        <taxon>Sphagnales</taxon>
        <taxon>Sphagnaceae</taxon>
        <taxon>Sphagnum</taxon>
    </lineage>
</organism>
<evidence type="ECO:0000313" key="2">
    <source>
        <dbReference type="Proteomes" id="UP001497522"/>
    </source>
</evidence>
<gene>
    <name evidence="1" type="ORF">CSSPJE1EN2_LOCUS3110</name>
</gene>
<evidence type="ECO:0000313" key="1">
    <source>
        <dbReference type="EMBL" id="CAK9860115.1"/>
    </source>
</evidence>
<sequence>MDTALTNPEDDIEIPLEGLFSSLDFLVLFDALAKAEGSLIVSYPLNVLAKAEGSLIVSYPLNALAKAEGSLAVSYHLDSLAKAKGSCSVIPVENGADHMLISSNDNQEMQVSQTEGFRERNVANNLMIWNTHLHNT</sequence>
<proteinExistence type="predicted"/>
<reference evidence="1" key="1">
    <citation type="submission" date="2024-03" db="EMBL/GenBank/DDBJ databases">
        <authorList>
            <consortium name="ELIXIR-Norway"/>
            <consortium name="Elixir Norway"/>
        </authorList>
    </citation>
    <scope>NUCLEOTIDE SEQUENCE</scope>
</reference>
<keyword evidence="2" id="KW-1185">Reference proteome</keyword>
<protein>
    <submittedName>
        <fullName evidence="1">Uncharacterized protein</fullName>
    </submittedName>
</protein>